<evidence type="ECO:0000256" key="1">
    <source>
        <dbReference type="ARBA" id="ARBA00022603"/>
    </source>
</evidence>
<dbReference type="PANTHER" id="PTHR18895">
    <property type="entry name" value="HEMK METHYLTRANSFERASE"/>
    <property type="match status" value="1"/>
</dbReference>
<organism evidence="8 9">
    <name type="scientific">Desulfamplus magnetovallimortis</name>
    <dbReference type="NCBI Taxonomy" id="1246637"/>
    <lineage>
        <taxon>Bacteria</taxon>
        <taxon>Pseudomonadati</taxon>
        <taxon>Thermodesulfobacteriota</taxon>
        <taxon>Desulfobacteria</taxon>
        <taxon>Desulfobacterales</taxon>
        <taxon>Desulfobacteraceae</taxon>
        <taxon>Desulfamplus</taxon>
    </lineage>
</organism>
<dbReference type="InterPro" id="IPR040758">
    <property type="entry name" value="PrmC_N"/>
</dbReference>
<dbReference type="InterPro" id="IPR029063">
    <property type="entry name" value="SAM-dependent_MTases_sf"/>
</dbReference>
<evidence type="ECO:0000313" key="9">
    <source>
        <dbReference type="Proteomes" id="UP000191931"/>
    </source>
</evidence>
<dbReference type="NCBIfam" id="TIGR00536">
    <property type="entry name" value="hemK_fam"/>
    <property type="match status" value="1"/>
</dbReference>
<proteinExistence type="inferred from homology"/>
<dbReference type="GO" id="GO:0032259">
    <property type="term" value="P:methylation"/>
    <property type="evidence" value="ECO:0007669"/>
    <property type="project" value="UniProtKB-KW"/>
</dbReference>
<dbReference type="EMBL" id="FWEV01000001">
    <property type="protein sequence ID" value="SLM27362.1"/>
    <property type="molecule type" value="Genomic_DNA"/>
</dbReference>
<dbReference type="STRING" id="1246637.MTBBW1_10021"/>
<feature type="binding site" evidence="5">
    <location>
        <position position="161"/>
    </location>
    <ligand>
        <name>S-adenosyl-L-methionine</name>
        <dbReference type="ChEBI" id="CHEBI:59789"/>
    </ligand>
</feature>
<keyword evidence="3 5" id="KW-0949">S-adenosyl-L-methionine</keyword>
<keyword evidence="2 5" id="KW-0808">Transferase</keyword>
<dbReference type="Gene3D" id="1.10.8.10">
    <property type="entry name" value="DNA helicase RuvA subunit, C-terminal domain"/>
    <property type="match status" value="1"/>
</dbReference>
<dbReference type="HAMAP" id="MF_02126">
    <property type="entry name" value="RF_methyltr_PrmC"/>
    <property type="match status" value="1"/>
</dbReference>
<dbReference type="RefSeq" id="WP_080797525.1">
    <property type="nucleotide sequence ID" value="NZ_LT828540.1"/>
</dbReference>
<feature type="binding site" evidence="5">
    <location>
        <position position="199"/>
    </location>
    <ligand>
        <name>S-adenosyl-L-methionine</name>
        <dbReference type="ChEBI" id="CHEBI:59789"/>
    </ligand>
</feature>
<comment type="similarity">
    <text evidence="5">Belongs to the protein N5-glutamine methyltransferase family. PrmC subfamily.</text>
</comment>
<evidence type="ECO:0000259" key="6">
    <source>
        <dbReference type="Pfam" id="PF05175"/>
    </source>
</evidence>
<dbReference type="NCBIfam" id="TIGR03534">
    <property type="entry name" value="RF_mod_PrmC"/>
    <property type="match status" value="1"/>
</dbReference>
<dbReference type="Pfam" id="PF17827">
    <property type="entry name" value="PrmC_N"/>
    <property type="match status" value="1"/>
</dbReference>
<evidence type="ECO:0000256" key="3">
    <source>
        <dbReference type="ARBA" id="ARBA00022691"/>
    </source>
</evidence>
<feature type="binding site" evidence="5">
    <location>
        <position position="215"/>
    </location>
    <ligand>
        <name>S-adenosyl-L-methionine</name>
        <dbReference type="ChEBI" id="CHEBI:59789"/>
    </ligand>
</feature>
<evidence type="ECO:0000259" key="7">
    <source>
        <dbReference type="Pfam" id="PF17827"/>
    </source>
</evidence>
<dbReference type="OrthoDB" id="9800643at2"/>
<evidence type="ECO:0000256" key="5">
    <source>
        <dbReference type="HAMAP-Rule" id="MF_02126"/>
    </source>
</evidence>
<keyword evidence="9" id="KW-1185">Reference proteome</keyword>
<reference evidence="8 9" key="1">
    <citation type="submission" date="2017-03" db="EMBL/GenBank/DDBJ databases">
        <authorList>
            <person name="Afonso C.L."/>
            <person name="Miller P.J."/>
            <person name="Scott M.A."/>
            <person name="Spackman E."/>
            <person name="Goraichik I."/>
            <person name="Dimitrov K.M."/>
            <person name="Suarez D.L."/>
            <person name="Swayne D.E."/>
        </authorList>
    </citation>
    <scope>NUCLEOTIDE SEQUENCE [LARGE SCALE GENOMIC DNA]</scope>
    <source>
        <strain evidence="8">PRJEB14757</strain>
    </source>
</reference>
<protein>
    <recommendedName>
        <fullName evidence="5">Release factor glutamine methyltransferase</fullName>
        <shortName evidence="5">RF MTase</shortName>
        <ecNumber evidence="5">2.1.1.297</ecNumber>
    </recommendedName>
    <alternativeName>
        <fullName evidence="5">N5-glutamine methyltransferase PrmC</fullName>
    </alternativeName>
    <alternativeName>
        <fullName evidence="5">Protein-(glutamine-N5) MTase PrmC</fullName>
    </alternativeName>
    <alternativeName>
        <fullName evidence="5">Protein-glutamine N-methyltransferase PrmC</fullName>
    </alternativeName>
</protein>
<dbReference type="PANTHER" id="PTHR18895:SF74">
    <property type="entry name" value="MTRF1L RELEASE FACTOR GLUTAMINE METHYLTRANSFERASE"/>
    <property type="match status" value="1"/>
</dbReference>
<dbReference type="CDD" id="cd02440">
    <property type="entry name" value="AdoMet_MTases"/>
    <property type="match status" value="1"/>
</dbReference>
<evidence type="ECO:0000256" key="2">
    <source>
        <dbReference type="ARBA" id="ARBA00022679"/>
    </source>
</evidence>
<accession>A0A1W1H4J3</accession>
<dbReference type="GO" id="GO:0102559">
    <property type="term" value="F:peptide chain release factor N(5)-glutamine methyltransferase activity"/>
    <property type="evidence" value="ECO:0007669"/>
    <property type="project" value="UniProtKB-EC"/>
</dbReference>
<dbReference type="InterPro" id="IPR007848">
    <property type="entry name" value="Small_mtfrase_dom"/>
</dbReference>
<dbReference type="Pfam" id="PF05175">
    <property type="entry name" value="MTS"/>
    <property type="match status" value="1"/>
</dbReference>
<dbReference type="SUPFAM" id="SSF53335">
    <property type="entry name" value="S-adenosyl-L-methionine-dependent methyltransferases"/>
    <property type="match status" value="1"/>
</dbReference>
<dbReference type="AlphaFoldDB" id="A0A1W1H4J3"/>
<dbReference type="EC" id="2.1.1.297" evidence="5"/>
<feature type="domain" description="Methyltransferase small" evidence="6">
    <location>
        <begin position="123"/>
        <end position="222"/>
    </location>
</feature>
<evidence type="ECO:0000313" key="8">
    <source>
        <dbReference type="EMBL" id="SLM27362.1"/>
    </source>
</evidence>
<dbReference type="InterPro" id="IPR050320">
    <property type="entry name" value="N5-glutamine_MTase"/>
</dbReference>
<feature type="domain" description="Release factor glutamine methyltransferase N-terminal" evidence="7">
    <location>
        <begin position="19"/>
        <end position="89"/>
    </location>
</feature>
<dbReference type="InterPro" id="IPR019874">
    <property type="entry name" value="RF_methyltr_PrmC"/>
</dbReference>
<dbReference type="InterPro" id="IPR004556">
    <property type="entry name" value="HemK-like"/>
</dbReference>
<sequence>MSSGRTNTSGNTLWTIVKVLQWSEGYFKKLNVDSPRLTAEILLSHVLDIRRLDLYLQFDRPLNPDELAAYKELIKRRVNDREPVAYITGERGFWNGQFMVSPYVLIPRPDTETLVEQTVEYIRDLEKDGRKMNILDLGTGSGAVIVSLSMTCPGHSFFASDISMAAVEIARQNYVHNCLSSDDDTKKDFSLINFWVSSWLESVRPGFKFDIIVSNPPYIPSKDIATLQPEIRDHEPLSALDGGHDGFDSFRRILAFAVNYLKEDGYLLMEMGSDQRKQMEAEVMGFRCYAPPSFIKDYAGHDRLVVLRRLSGNL</sequence>
<name>A0A1W1H4J3_9BACT</name>
<evidence type="ECO:0000256" key="4">
    <source>
        <dbReference type="ARBA" id="ARBA00048391"/>
    </source>
</evidence>
<dbReference type="PROSITE" id="PS00092">
    <property type="entry name" value="N6_MTASE"/>
    <property type="match status" value="1"/>
</dbReference>
<keyword evidence="1 5" id="KW-0489">Methyltransferase</keyword>
<feature type="binding site" evidence="5">
    <location>
        <begin position="138"/>
        <end position="142"/>
    </location>
    <ligand>
        <name>S-adenosyl-L-methionine</name>
        <dbReference type="ChEBI" id="CHEBI:59789"/>
    </ligand>
</feature>
<comment type="catalytic activity">
    <reaction evidence="4 5">
        <text>L-glutaminyl-[peptide chain release factor] + S-adenosyl-L-methionine = N(5)-methyl-L-glutaminyl-[peptide chain release factor] + S-adenosyl-L-homocysteine + H(+)</text>
        <dbReference type="Rhea" id="RHEA:42896"/>
        <dbReference type="Rhea" id="RHEA-COMP:10271"/>
        <dbReference type="Rhea" id="RHEA-COMP:10272"/>
        <dbReference type="ChEBI" id="CHEBI:15378"/>
        <dbReference type="ChEBI" id="CHEBI:30011"/>
        <dbReference type="ChEBI" id="CHEBI:57856"/>
        <dbReference type="ChEBI" id="CHEBI:59789"/>
        <dbReference type="ChEBI" id="CHEBI:61891"/>
        <dbReference type="EC" id="2.1.1.297"/>
    </reaction>
</comment>
<feature type="binding site" evidence="5">
    <location>
        <begin position="215"/>
        <end position="218"/>
    </location>
    <ligand>
        <name>substrate</name>
    </ligand>
</feature>
<gene>
    <name evidence="8" type="primary">hemK</name>
    <name evidence="5" type="synonym">prmC</name>
    <name evidence="8" type="ORF">MTBBW1_10021</name>
</gene>
<dbReference type="InterPro" id="IPR002052">
    <property type="entry name" value="DNA_methylase_N6_adenine_CS"/>
</dbReference>
<dbReference type="GO" id="GO:0003676">
    <property type="term" value="F:nucleic acid binding"/>
    <property type="evidence" value="ECO:0007669"/>
    <property type="project" value="InterPro"/>
</dbReference>
<dbReference type="Proteomes" id="UP000191931">
    <property type="component" value="Unassembled WGS sequence"/>
</dbReference>
<comment type="function">
    <text evidence="5">Methylates the class 1 translation termination release factors RF1/PrfA and RF2/PrfB on the glutamine residue of the universally conserved GGQ motif.</text>
</comment>
<dbReference type="Gene3D" id="3.40.50.150">
    <property type="entry name" value="Vaccinia Virus protein VP39"/>
    <property type="match status" value="1"/>
</dbReference>